<organism evidence="2 3">
    <name type="scientific">Candidatus Korarchaeum cryptofilum</name>
    <dbReference type="NCBI Taxonomy" id="498846"/>
    <lineage>
        <taxon>Archaea</taxon>
        <taxon>Thermoproteota</taxon>
        <taxon>Candidatus Korarchaeia</taxon>
        <taxon>Candidatus Korarchaeales</taxon>
        <taxon>Candidatus Korarchaeaceae</taxon>
        <taxon>Candidatus Korarchaeum</taxon>
    </lineage>
</organism>
<accession>A0A3R9QA36</accession>
<dbReference type="GO" id="GO:0000428">
    <property type="term" value="C:DNA-directed RNA polymerase complex"/>
    <property type="evidence" value="ECO:0007669"/>
    <property type="project" value="UniProtKB-KW"/>
</dbReference>
<gene>
    <name evidence="2" type="primary">rpoH</name>
    <name evidence="2" type="ORF">D9Q81_01605</name>
</gene>
<dbReference type="GO" id="GO:0003899">
    <property type="term" value="F:DNA-directed RNA polymerase activity"/>
    <property type="evidence" value="ECO:0007669"/>
    <property type="project" value="UniProtKB-EC"/>
</dbReference>
<dbReference type="AlphaFoldDB" id="A0A3R9QA36"/>
<evidence type="ECO:0000313" key="3">
    <source>
        <dbReference type="Proteomes" id="UP000278149"/>
    </source>
</evidence>
<protein>
    <submittedName>
        <fullName evidence="2">DNA-directed RNA polymerase subunit H</fullName>
        <ecNumber evidence="2">2.7.7.6</ecNumber>
    </submittedName>
</protein>
<reference evidence="2 3" key="1">
    <citation type="submission" date="2018-10" db="EMBL/GenBank/DDBJ databases">
        <title>Co-occurring genomic capacity for anaerobic methane metabolism and dissimilatory sulfite reduction discovered in the Korarchaeota.</title>
        <authorList>
            <person name="Mckay L.J."/>
            <person name="Dlakic M."/>
            <person name="Fields M.W."/>
            <person name="Delmont T.O."/>
            <person name="Eren A.M."/>
            <person name="Jay Z.J."/>
            <person name="Klingelsmith K.B."/>
            <person name="Rusch D.B."/>
            <person name="Inskeep W.P."/>
        </authorList>
    </citation>
    <scope>NUCLEOTIDE SEQUENCE [LARGE SCALE GENOMIC DNA]</scope>
    <source>
        <strain evidence="2 3">WS</strain>
    </source>
</reference>
<sequence>MNIEESLIVPKHEIVSEEEKIALIQRYGPLDLFPKILESDPMVERLGAKPGDLIRIYRDEGIYYRYVVRERHFQEG</sequence>
<dbReference type="GO" id="GO:0006351">
    <property type="term" value="P:DNA-templated transcription"/>
    <property type="evidence" value="ECO:0007669"/>
    <property type="project" value="InterPro"/>
</dbReference>
<dbReference type="GO" id="GO:0003677">
    <property type="term" value="F:DNA binding"/>
    <property type="evidence" value="ECO:0007669"/>
    <property type="project" value="InterPro"/>
</dbReference>
<dbReference type="Gene3D" id="3.90.940.20">
    <property type="entry name" value="RPB5-like RNA polymerase subunit"/>
    <property type="match status" value="1"/>
</dbReference>
<dbReference type="EC" id="2.7.7.6" evidence="2"/>
<dbReference type="Proteomes" id="UP000278149">
    <property type="component" value="Unassembled WGS sequence"/>
</dbReference>
<dbReference type="SUPFAM" id="SSF55287">
    <property type="entry name" value="RPB5-like RNA polymerase subunit"/>
    <property type="match status" value="1"/>
</dbReference>
<name>A0A3R9QA36_9CREN</name>
<keyword evidence="2" id="KW-0548">Nucleotidyltransferase</keyword>
<keyword evidence="2" id="KW-0808">Transferase</keyword>
<keyword evidence="2" id="KW-0240">DNA-directed RNA polymerase</keyword>
<dbReference type="EMBL" id="RCOR01000014">
    <property type="protein sequence ID" value="RSN70122.1"/>
    <property type="molecule type" value="Genomic_DNA"/>
</dbReference>
<dbReference type="InterPro" id="IPR035913">
    <property type="entry name" value="RPB5-like_sf"/>
</dbReference>
<proteinExistence type="predicted"/>
<dbReference type="Pfam" id="PF01191">
    <property type="entry name" value="RNA_pol_Rpb5_C"/>
    <property type="match status" value="1"/>
</dbReference>
<keyword evidence="2" id="KW-0804">Transcription</keyword>
<comment type="caution">
    <text evidence="2">The sequence shown here is derived from an EMBL/GenBank/DDBJ whole genome shotgun (WGS) entry which is preliminary data.</text>
</comment>
<dbReference type="InterPro" id="IPR000783">
    <property type="entry name" value="RNA_pol_subH/Rpb5_C"/>
</dbReference>
<evidence type="ECO:0000313" key="2">
    <source>
        <dbReference type="EMBL" id="RSN70122.1"/>
    </source>
</evidence>
<feature type="domain" description="RNA polymerase subunit H/Rpb5 C-terminal" evidence="1">
    <location>
        <begin position="1"/>
        <end position="67"/>
    </location>
</feature>
<evidence type="ECO:0000259" key="1">
    <source>
        <dbReference type="Pfam" id="PF01191"/>
    </source>
</evidence>